<dbReference type="Gene3D" id="2.10.90.10">
    <property type="entry name" value="Cystine-knot cytokines"/>
    <property type="match status" value="1"/>
</dbReference>
<dbReference type="Pfam" id="PF00019">
    <property type="entry name" value="TGF_beta"/>
    <property type="match status" value="1"/>
</dbReference>
<name>A0A087XF71_POEFO</name>
<feature type="chain" id="PRO_5001832817" evidence="4">
    <location>
        <begin position="20"/>
        <end position="217"/>
    </location>
</feature>
<comment type="subcellular location">
    <subcellularLocation>
        <location evidence="1">Secreted</location>
    </subcellularLocation>
</comment>
<keyword evidence="7" id="KW-1185">Reference proteome</keyword>
<dbReference type="SUPFAM" id="SSF57501">
    <property type="entry name" value="Cystine-knot cytokines"/>
    <property type="match status" value="1"/>
</dbReference>
<evidence type="ECO:0000256" key="1">
    <source>
        <dbReference type="ARBA" id="ARBA00004613"/>
    </source>
</evidence>
<dbReference type="Proteomes" id="UP000028760">
    <property type="component" value="Unassembled WGS sequence"/>
</dbReference>
<reference evidence="6" key="2">
    <citation type="submission" date="2025-08" db="UniProtKB">
        <authorList>
            <consortium name="Ensembl"/>
        </authorList>
    </citation>
    <scope>IDENTIFICATION</scope>
</reference>
<evidence type="ECO:0000313" key="6">
    <source>
        <dbReference type="Ensembl" id="ENSPFOP00000004424.1"/>
    </source>
</evidence>
<dbReference type="AlphaFoldDB" id="A0A087XF71"/>
<feature type="domain" description="TGF-beta family profile" evidence="5">
    <location>
        <begin position="89"/>
        <end position="207"/>
    </location>
</feature>
<sequence>MSFAFIGMMILLGFSKTTAFVLHPSNEEPAAPAISSLSQQRCKDESLQSIRKGLLRALNLQAEPQLPAGGIDSVREQWQRTIGVIPQAAKKTAPPAATDYSVSHDSGNRTGLTCCSVASEISMKDLGWDSWVIHPLSLTFVQCALCNPADGTVQCPSSSSSVQGASSQDPLPCCQPAVQETLNIVYMDEIATIVISPIEVNRSCGCGPGNAPQPSTE</sequence>
<organism evidence="6 7">
    <name type="scientific">Poecilia formosa</name>
    <name type="common">Amazon molly</name>
    <name type="synonym">Limia formosa</name>
    <dbReference type="NCBI Taxonomy" id="48698"/>
    <lineage>
        <taxon>Eukaryota</taxon>
        <taxon>Metazoa</taxon>
        <taxon>Chordata</taxon>
        <taxon>Craniata</taxon>
        <taxon>Vertebrata</taxon>
        <taxon>Euteleostomi</taxon>
        <taxon>Actinopterygii</taxon>
        <taxon>Neopterygii</taxon>
        <taxon>Teleostei</taxon>
        <taxon>Neoteleostei</taxon>
        <taxon>Acanthomorphata</taxon>
        <taxon>Ovalentaria</taxon>
        <taxon>Atherinomorphae</taxon>
        <taxon>Cyprinodontiformes</taxon>
        <taxon>Poeciliidae</taxon>
        <taxon>Poeciliinae</taxon>
        <taxon>Poecilia</taxon>
    </lineage>
</organism>
<dbReference type="OMA" id="WVIHPLS"/>
<keyword evidence="4" id="KW-0732">Signal</keyword>
<accession>A0A087XF71</accession>
<dbReference type="CDD" id="cd19379">
    <property type="entry name" value="TGF_beta_GSDF"/>
    <property type="match status" value="1"/>
</dbReference>
<dbReference type="PROSITE" id="PS51362">
    <property type="entry name" value="TGF_BETA_2"/>
    <property type="match status" value="1"/>
</dbReference>
<dbReference type="eggNOG" id="ENOG502S539">
    <property type="taxonomic scope" value="Eukaryota"/>
</dbReference>
<dbReference type="GO" id="GO:0005576">
    <property type="term" value="C:extracellular region"/>
    <property type="evidence" value="ECO:0007669"/>
    <property type="project" value="UniProtKB-SubCell"/>
</dbReference>
<dbReference type="STRING" id="48698.ENSPFOP00000004424"/>
<reference evidence="6" key="3">
    <citation type="submission" date="2025-09" db="UniProtKB">
        <authorList>
            <consortium name="Ensembl"/>
        </authorList>
    </citation>
    <scope>IDENTIFICATION</scope>
</reference>
<protein>
    <submittedName>
        <fullName evidence="6">Growth/differentiation factor 7-like</fullName>
    </submittedName>
</protein>
<evidence type="ECO:0000313" key="7">
    <source>
        <dbReference type="Proteomes" id="UP000028760"/>
    </source>
</evidence>
<evidence type="ECO:0000259" key="5">
    <source>
        <dbReference type="PROSITE" id="PS51362"/>
    </source>
</evidence>
<dbReference type="EMBL" id="AYCK01007572">
    <property type="status" value="NOT_ANNOTATED_CDS"/>
    <property type="molecule type" value="Genomic_DNA"/>
</dbReference>
<dbReference type="InterPro" id="IPR001839">
    <property type="entry name" value="TGF-b_C"/>
</dbReference>
<evidence type="ECO:0000256" key="3">
    <source>
        <dbReference type="RuleBase" id="RU000354"/>
    </source>
</evidence>
<proteinExistence type="inferred from homology"/>
<evidence type="ECO:0000256" key="4">
    <source>
        <dbReference type="SAM" id="SignalP"/>
    </source>
</evidence>
<keyword evidence="2" id="KW-0964">Secreted</keyword>
<dbReference type="GeneTree" id="ENSGT00400000024763"/>
<feature type="signal peptide" evidence="4">
    <location>
        <begin position="1"/>
        <end position="19"/>
    </location>
</feature>
<dbReference type="SMART" id="SM00204">
    <property type="entry name" value="TGFB"/>
    <property type="match status" value="1"/>
</dbReference>
<comment type="similarity">
    <text evidence="3">Belongs to the TGF-beta family.</text>
</comment>
<dbReference type="InterPro" id="IPR029034">
    <property type="entry name" value="Cystine-knot_cytokine"/>
</dbReference>
<dbReference type="GO" id="GO:0008083">
    <property type="term" value="F:growth factor activity"/>
    <property type="evidence" value="ECO:0007669"/>
    <property type="project" value="UniProtKB-KW"/>
</dbReference>
<keyword evidence="3" id="KW-0339">Growth factor</keyword>
<reference evidence="7" key="1">
    <citation type="submission" date="2013-10" db="EMBL/GenBank/DDBJ databases">
        <authorList>
            <person name="Schartl M."/>
            <person name="Warren W."/>
        </authorList>
    </citation>
    <scope>NUCLEOTIDE SEQUENCE [LARGE SCALE GENOMIC DNA]</scope>
    <source>
        <strain evidence="7">female</strain>
    </source>
</reference>
<evidence type="ECO:0000256" key="2">
    <source>
        <dbReference type="ARBA" id="ARBA00022525"/>
    </source>
</evidence>
<dbReference type="Ensembl" id="ENSPFOT00000004432.1">
    <property type="protein sequence ID" value="ENSPFOP00000004424.1"/>
    <property type="gene ID" value="ENSPFOG00000004522.1"/>
</dbReference>